<dbReference type="PROSITE" id="PS50005">
    <property type="entry name" value="TPR"/>
    <property type="match status" value="1"/>
</dbReference>
<dbReference type="EMBL" id="QLMC01000007">
    <property type="protein sequence ID" value="RAJ92677.1"/>
    <property type="molecule type" value="Genomic_DNA"/>
</dbReference>
<dbReference type="InterPro" id="IPR019734">
    <property type="entry name" value="TPR_rpt"/>
</dbReference>
<comment type="caution">
    <text evidence="2">The sequence shown here is derived from an EMBL/GenBank/DDBJ whole genome shotgun (WGS) entry which is preliminary data.</text>
</comment>
<feature type="repeat" description="TPR" evidence="1">
    <location>
        <begin position="53"/>
        <end position="86"/>
    </location>
</feature>
<dbReference type="SUPFAM" id="SSF48452">
    <property type="entry name" value="TPR-like"/>
    <property type="match status" value="1"/>
</dbReference>
<dbReference type="OrthoDB" id="1524733at2"/>
<accession>A0A327WMD8</accession>
<evidence type="ECO:0000313" key="3">
    <source>
        <dbReference type="Proteomes" id="UP000248790"/>
    </source>
</evidence>
<sequence length="109" mass="12996">MNEKRIQQLLEFIDEQPDDPFNSYALAMEYRDEQPAQALHYLAKLLEQHPAYLPTYYHAAALYAETGHRDRAAEVYQQGIELARTQKNEKTLQELNRAYRMFQDDEDDW</sequence>
<dbReference type="Pfam" id="PF14559">
    <property type="entry name" value="TPR_19"/>
    <property type="match status" value="1"/>
</dbReference>
<dbReference type="AlphaFoldDB" id="A0A327WMD8"/>
<gene>
    <name evidence="2" type="ORF">LX87_05007</name>
</gene>
<protein>
    <submittedName>
        <fullName evidence="2">Uncharacterized protein</fullName>
    </submittedName>
</protein>
<dbReference type="Proteomes" id="UP000248790">
    <property type="component" value="Unassembled WGS sequence"/>
</dbReference>
<dbReference type="InterPro" id="IPR011990">
    <property type="entry name" value="TPR-like_helical_dom_sf"/>
</dbReference>
<dbReference type="RefSeq" id="WP_111631004.1">
    <property type="nucleotide sequence ID" value="NZ_QLMC01000007.1"/>
</dbReference>
<dbReference type="Gene3D" id="1.25.40.10">
    <property type="entry name" value="Tetratricopeptide repeat domain"/>
    <property type="match status" value="1"/>
</dbReference>
<organism evidence="2 3">
    <name type="scientific">Larkinella arboricola</name>
    <dbReference type="NCBI Taxonomy" id="643671"/>
    <lineage>
        <taxon>Bacteria</taxon>
        <taxon>Pseudomonadati</taxon>
        <taxon>Bacteroidota</taxon>
        <taxon>Cytophagia</taxon>
        <taxon>Cytophagales</taxon>
        <taxon>Spirosomataceae</taxon>
        <taxon>Larkinella</taxon>
    </lineage>
</organism>
<reference evidence="2 3" key="1">
    <citation type="submission" date="2018-06" db="EMBL/GenBank/DDBJ databases">
        <title>Genomic Encyclopedia of Archaeal and Bacterial Type Strains, Phase II (KMG-II): from individual species to whole genera.</title>
        <authorList>
            <person name="Goeker M."/>
        </authorList>
    </citation>
    <scope>NUCLEOTIDE SEQUENCE [LARGE SCALE GENOMIC DNA]</scope>
    <source>
        <strain evidence="2 3">DSM 21851</strain>
    </source>
</reference>
<keyword evidence="3" id="KW-1185">Reference proteome</keyword>
<name>A0A327WMD8_LARAB</name>
<evidence type="ECO:0000256" key="1">
    <source>
        <dbReference type="PROSITE-ProRule" id="PRU00339"/>
    </source>
</evidence>
<proteinExistence type="predicted"/>
<keyword evidence="1" id="KW-0802">TPR repeat</keyword>
<evidence type="ECO:0000313" key="2">
    <source>
        <dbReference type="EMBL" id="RAJ92677.1"/>
    </source>
</evidence>